<accession>A0AAV2R939</accession>
<feature type="compositionally biased region" description="Basic and acidic residues" evidence="9">
    <location>
        <begin position="1"/>
        <end position="16"/>
    </location>
</feature>
<dbReference type="InterPro" id="IPR013087">
    <property type="entry name" value="Znf_C2H2_type"/>
</dbReference>
<keyword evidence="3" id="KW-0677">Repeat</keyword>
<evidence type="ECO:0000259" key="11">
    <source>
        <dbReference type="PROSITE" id="PS50982"/>
    </source>
</evidence>
<dbReference type="PROSITE" id="PS50982">
    <property type="entry name" value="MBD"/>
    <property type="match status" value="1"/>
</dbReference>
<name>A0AAV2R939_MEGNR</name>
<keyword evidence="13" id="KW-1185">Reference proteome</keyword>
<dbReference type="SUPFAM" id="SSF54171">
    <property type="entry name" value="DNA-binding domain"/>
    <property type="match status" value="2"/>
</dbReference>
<evidence type="ECO:0000259" key="10">
    <source>
        <dbReference type="PROSITE" id="PS50157"/>
    </source>
</evidence>
<dbReference type="GO" id="GO:0003677">
    <property type="term" value="F:DNA binding"/>
    <property type="evidence" value="ECO:0007669"/>
    <property type="project" value="UniProtKB-KW"/>
</dbReference>
<dbReference type="EMBL" id="CAXKWB010016928">
    <property type="protein sequence ID" value="CAL4117508.1"/>
    <property type="molecule type" value="Genomic_DNA"/>
</dbReference>
<evidence type="ECO:0000256" key="8">
    <source>
        <dbReference type="PROSITE-ProRule" id="PRU00042"/>
    </source>
</evidence>
<dbReference type="GO" id="GO:0008270">
    <property type="term" value="F:zinc ion binding"/>
    <property type="evidence" value="ECO:0007669"/>
    <property type="project" value="UniProtKB-KW"/>
</dbReference>
<dbReference type="PANTHER" id="PTHR24392:SF60">
    <property type="entry name" value="C2H2-TYPE DOMAIN-CONTAINING PROTEIN"/>
    <property type="match status" value="1"/>
</dbReference>
<dbReference type="PROSITE" id="PS00028">
    <property type="entry name" value="ZINC_FINGER_C2H2_1"/>
    <property type="match status" value="2"/>
</dbReference>
<dbReference type="PANTHER" id="PTHR24392">
    <property type="entry name" value="ZINC FINGER PROTEIN"/>
    <property type="match status" value="1"/>
</dbReference>
<dbReference type="GO" id="GO:0005634">
    <property type="term" value="C:nucleus"/>
    <property type="evidence" value="ECO:0007669"/>
    <property type="project" value="UniProtKB-SubCell"/>
</dbReference>
<keyword evidence="4 8" id="KW-0863">Zinc-finger</keyword>
<gene>
    <name evidence="12" type="ORF">MNOR_LOCUS21206</name>
</gene>
<dbReference type="Proteomes" id="UP001497623">
    <property type="component" value="Unassembled WGS sequence"/>
</dbReference>
<feature type="domain" description="C2H2-type" evidence="10">
    <location>
        <begin position="333"/>
        <end position="360"/>
    </location>
</feature>
<evidence type="ECO:0000256" key="3">
    <source>
        <dbReference type="ARBA" id="ARBA00022737"/>
    </source>
</evidence>
<comment type="subcellular location">
    <subcellularLocation>
        <location evidence="1">Nucleus</location>
    </subcellularLocation>
</comment>
<feature type="domain" description="C2H2-type" evidence="10">
    <location>
        <begin position="21"/>
        <end position="48"/>
    </location>
</feature>
<dbReference type="AlphaFoldDB" id="A0AAV2R939"/>
<organism evidence="12 13">
    <name type="scientific">Meganyctiphanes norvegica</name>
    <name type="common">Northern krill</name>
    <name type="synonym">Thysanopoda norvegica</name>
    <dbReference type="NCBI Taxonomy" id="48144"/>
    <lineage>
        <taxon>Eukaryota</taxon>
        <taxon>Metazoa</taxon>
        <taxon>Ecdysozoa</taxon>
        <taxon>Arthropoda</taxon>
        <taxon>Crustacea</taxon>
        <taxon>Multicrustacea</taxon>
        <taxon>Malacostraca</taxon>
        <taxon>Eumalacostraca</taxon>
        <taxon>Eucarida</taxon>
        <taxon>Euphausiacea</taxon>
        <taxon>Euphausiidae</taxon>
        <taxon>Meganyctiphanes</taxon>
    </lineage>
</organism>
<evidence type="ECO:0000256" key="2">
    <source>
        <dbReference type="ARBA" id="ARBA00022723"/>
    </source>
</evidence>
<evidence type="ECO:0000256" key="5">
    <source>
        <dbReference type="ARBA" id="ARBA00022833"/>
    </source>
</evidence>
<dbReference type="SMART" id="SM00355">
    <property type="entry name" value="ZnF_C2H2"/>
    <property type="match status" value="4"/>
</dbReference>
<keyword evidence="2" id="KW-0479">Metal-binding</keyword>
<dbReference type="InterPro" id="IPR001739">
    <property type="entry name" value="Methyl_CpG_DNA-bd"/>
</dbReference>
<protein>
    <recommendedName>
        <fullName evidence="14">C2H2-type domain-containing protein</fullName>
    </recommendedName>
</protein>
<dbReference type="PROSITE" id="PS50157">
    <property type="entry name" value="ZINC_FINGER_C2H2_2"/>
    <property type="match status" value="3"/>
</dbReference>
<keyword evidence="6" id="KW-0238">DNA-binding</keyword>
<evidence type="ECO:0000313" key="12">
    <source>
        <dbReference type="EMBL" id="CAL4117508.1"/>
    </source>
</evidence>
<feature type="region of interest" description="Disordered" evidence="9">
    <location>
        <begin position="1"/>
        <end position="34"/>
    </location>
</feature>
<dbReference type="Gene3D" id="3.30.890.10">
    <property type="entry name" value="Methyl-cpg-binding Protein 2, Chain A"/>
    <property type="match status" value="1"/>
</dbReference>
<evidence type="ECO:0000313" key="13">
    <source>
        <dbReference type="Proteomes" id="UP001497623"/>
    </source>
</evidence>
<dbReference type="InterPro" id="IPR016177">
    <property type="entry name" value="DNA-bd_dom_sf"/>
</dbReference>
<dbReference type="Gene3D" id="3.30.160.60">
    <property type="entry name" value="Classic Zinc Finger"/>
    <property type="match status" value="1"/>
</dbReference>
<evidence type="ECO:0000256" key="9">
    <source>
        <dbReference type="SAM" id="MobiDB-lite"/>
    </source>
</evidence>
<sequence length="600" mass="68809">MDENRLIKDERSVPENDHEEFECPECDYKSSNPSEMIDHSKIHGYNETSINDDAFNTDKSKGNNIENISNVSSVVTKLSEFESIKERNMCKKSTNTSDINGHANSDIQCNSTEEISPKIECLHNNIKLEDIDIDNDVNLHISTTNGNKKIKLEEIDIDHNEDSYFSPNQIIDNIKIEKNSNDLGLELPKTEVFCPRDEKPITFNHMNMFREVEILEIKTVISGNLLQDIESIHTFNLIMCKICNFSSRNKKLSYDHARTHIVKLGNKITHNNILINNYDYYVCTLCHIRIMSREDIQLHMQTHNSEQISNTIVDIKIIQTNVVKAKVKAKVLHCCQICDYAFPKYLGIVKHLKDHTLEEVDAAEKARYPNNLSTYSTGHFLEALGGDRIEPIYHTGGLFKRARYIEVVIDNTGIYIPDGWQRKVYQISKGEHKGSYKVGYISPFGNTLYSAGNIRQHIEWLKCNDITLSVDVDELDFSTTPHNLPKVSKKDCKKSHFAKVAARKRTEIEVDNTEIYIPEGWQRKVFRYTNGPNKGKHIVSYTSQFDKVLYSKRQAIEYVAELEKMGCYLSVDAQKLSFSAFAHIPPIPDVQIPPIPDVQI</sequence>
<dbReference type="Pfam" id="PF01429">
    <property type="entry name" value="MBD"/>
    <property type="match status" value="1"/>
</dbReference>
<reference evidence="12 13" key="1">
    <citation type="submission" date="2024-05" db="EMBL/GenBank/DDBJ databases">
        <authorList>
            <person name="Wallberg A."/>
        </authorList>
    </citation>
    <scope>NUCLEOTIDE SEQUENCE [LARGE SCALE GENOMIC DNA]</scope>
</reference>
<proteinExistence type="predicted"/>
<feature type="domain" description="C2H2-type" evidence="10">
    <location>
        <begin position="281"/>
        <end position="308"/>
    </location>
</feature>
<evidence type="ECO:0000256" key="4">
    <source>
        <dbReference type="ARBA" id="ARBA00022771"/>
    </source>
</evidence>
<evidence type="ECO:0008006" key="14">
    <source>
        <dbReference type="Google" id="ProtNLM"/>
    </source>
</evidence>
<keyword evidence="5" id="KW-0862">Zinc</keyword>
<feature type="domain" description="MBD" evidence="11">
    <location>
        <begin position="406"/>
        <end position="482"/>
    </location>
</feature>
<comment type="caution">
    <text evidence="12">The sequence shown here is derived from an EMBL/GenBank/DDBJ whole genome shotgun (WGS) entry which is preliminary data.</text>
</comment>
<evidence type="ECO:0000256" key="6">
    <source>
        <dbReference type="ARBA" id="ARBA00023125"/>
    </source>
</evidence>
<evidence type="ECO:0000256" key="7">
    <source>
        <dbReference type="ARBA" id="ARBA00023242"/>
    </source>
</evidence>
<evidence type="ECO:0000256" key="1">
    <source>
        <dbReference type="ARBA" id="ARBA00004123"/>
    </source>
</evidence>
<keyword evidence="7" id="KW-0539">Nucleus</keyword>